<dbReference type="EMBL" id="KB573110">
    <property type="protein sequence ID" value="EMP27161.1"/>
    <property type="molecule type" value="Genomic_DNA"/>
</dbReference>
<keyword evidence="17" id="KW-1185">Reference proteome</keyword>
<evidence type="ECO:0000256" key="13">
    <source>
        <dbReference type="ARBA" id="ARBA00046564"/>
    </source>
</evidence>
<keyword evidence="7" id="KW-0053">Apoptosis</keyword>
<dbReference type="PANTHER" id="PTHR45809:SF4">
    <property type="entry name" value="PHOSDUCIN-LIKE PROTEIN 3"/>
    <property type="match status" value="1"/>
</dbReference>
<evidence type="ECO:0000256" key="7">
    <source>
        <dbReference type="ARBA" id="ARBA00022703"/>
    </source>
</evidence>
<dbReference type="Pfam" id="PF02114">
    <property type="entry name" value="Phosducin"/>
    <property type="match status" value="1"/>
</dbReference>
<dbReference type="InterPro" id="IPR051498">
    <property type="entry name" value="Phosducin-like_chap/apop_reg"/>
</dbReference>
<dbReference type="GO" id="GO:0005783">
    <property type="term" value="C:endoplasmic reticulum"/>
    <property type="evidence" value="ECO:0007669"/>
    <property type="project" value="UniProtKB-SubCell"/>
</dbReference>
<evidence type="ECO:0000256" key="2">
    <source>
        <dbReference type="ARBA" id="ARBA00004556"/>
    </source>
</evidence>
<comment type="function">
    <text evidence="12">Acts as a chaperone for the angiogenic VEGF receptor KDR/VEGFR2, increasing its abundance by inhibiting its ubiquitination and degradation. Inhibits the folding activity of the chaperonin-containing T-complex (CCT) which leads to inhibition of cytoskeletal actin folding. Acts as a chaperone during heat shock alongside HSP90 and HSP40/70 chaperone complexes. Modulates the activation of caspases during apoptosis.</text>
</comment>
<evidence type="ECO:0000256" key="11">
    <source>
        <dbReference type="ARBA" id="ARBA00040739"/>
    </source>
</evidence>
<feature type="region of interest" description="Disordered" evidence="14">
    <location>
        <begin position="270"/>
        <end position="294"/>
    </location>
</feature>
<keyword evidence="4" id="KW-0963">Cytoplasm</keyword>
<evidence type="ECO:0000256" key="3">
    <source>
        <dbReference type="ARBA" id="ARBA00009686"/>
    </source>
</evidence>
<keyword evidence="9" id="KW-0007">Acetylation</keyword>
<evidence type="ECO:0000313" key="17">
    <source>
        <dbReference type="Proteomes" id="UP000031443"/>
    </source>
</evidence>
<dbReference type="FunFam" id="3.40.30.10:FF:000081">
    <property type="entry name" value="phosducin-like protein 3"/>
    <property type="match status" value="1"/>
</dbReference>
<protein>
    <recommendedName>
        <fullName evidence="11">Phosducin-like protein 3</fullName>
    </recommendedName>
</protein>
<dbReference type="Proteomes" id="UP000031443">
    <property type="component" value="Unassembled WGS sequence"/>
</dbReference>
<keyword evidence="10" id="KW-0143">Chaperone</keyword>
<feature type="compositionally biased region" description="Basic and acidic residues" evidence="14">
    <location>
        <begin position="285"/>
        <end position="294"/>
    </location>
</feature>
<feature type="region of interest" description="Disordered" evidence="14">
    <location>
        <begin position="70"/>
        <end position="98"/>
    </location>
</feature>
<organism evidence="16 17">
    <name type="scientific">Chelonia mydas</name>
    <name type="common">Green sea-turtle</name>
    <name type="synonym">Chelonia agassizi</name>
    <dbReference type="NCBI Taxonomy" id="8469"/>
    <lineage>
        <taxon>Eukaryota</taxon>
        <taxon>Metazoa</taxon>
        <taxon>Chordata</taxon>
        <taxon>Craniata</taxon>
        <taxon>Vertebrata</taxon>
        <taxon>Euteleostomi</taxon>
        <taxon>Archelosauria</taxon>
        <taxon>Testudinata</taxon>
        <taxon>Testudines</taxon>
        <taxon>Cryptodira</taxon>
        <taxon>Durocryptodira</taxon>
        <taxon>Americhelydia</taxon>
        <taxon>Chelonioidea</taxon>
        <taxon>Cheloniidae</taxon>
        <taxon>Chelonia</taxon>
    </lineage>
</organism>
<dbReference type="InterPro" id="IPR036249">
    <property type="entry name" value="Thioredoxin-like_sf"/>
</dbReference>
<dbReference type="CDD" id="cd02988">
    <property type="entry name" value="Phd_like_VIAF"/>
    <property type="match status" value="1"/>
</dbReference>
<gene>
    <name evidence="16" type="ORF">UY3_15760</name>
</gene>
<evidence type="ECO:0000256" key="12">
    <source>
        <dbReference type="ARBA" id="ARBA00045694"/>
    </source>
</evidence>
<keyword evidence="6" id="KW-0037">Angiogenesis</keyword>
<evidence type="ECO:0000259" key="15">
    <source>
        <dbReference type="Pfam" id="PF02114"/>
    </source>
</evidence>
<keyword evidence="8" id="KW-0256">Endoplasmic reticulum</keyword>
<name>M7APG9_CHEMY</name>
<evidence type="ECO:0000256" key="5">
    <source>
        <dbReference type="ARBA" id="ARBA00022553"/>
    </source>
</evidence>
<evidence type="ECO:0000256" key="1">
    <source>
        <dbReference type="ARBA" id="ARBA00004240"/>
    </source>
</evidence>
<reference evidence="17" key="1">
    <citation type="journal article" date="2013" name="Nat. Genet.">
        <title>The draft genomes of soft-shell turtle and green sea turtle yield insights into the development and evolution of the turtle-specific body plan.</title>
        <authorList>
            <person name="Wang Z."/>
            <person name="Pascual-Anaya J."/>
            <person name="Zadissa A."/>
            <person name="Li W."/>
            <person name="Niimura Y."/>
            <person name="Huang Z."/>
            <person name="Li C."/>
            <person name="White S."/>
            <person name="Xiong Z."/>
            <person name="Fang D."/>
            <person name="Wang B."/>
            <person name="Ming Y."/>
            <person name="Chen Y."/>
            <person name="Zheng Y."/>
            <person name="Kuraku S."/>
            <person name="Pignatelli M."/>
            <person name="Herrero J."/>
            <person name="Beal K."/>
            <person name="Nozawa M."/>
            <person name="Li Q."/>
            <person name="Wang J."/>
            <person name="Zhang H."/>
            <person name="Yu L."/>
            <person name="Shigenobu S."/>
            <person name="Wang J."/>
            <person name="Liu J."/>
            <person name="Flicek P."/>
            <person name="Searle S."/>
            <person name="Wang J."/>
            <person name="Kuratani S."/>
            <person name="Yin Y."/>
            <person name="Aken B."/>
            <person name="Zhang G."/>
            <person name="Irie N."/>
        </authorList>
    </citation>
    <scope>NUCLEOTIDE SEQUENCE [LARGE SCALE GENOMIC DNA]</scope>
</reference>
<evidence type="ECO:0000313" key="16">
    <source>
        <dbReference type="EMBL" id="EMP27161.1"/>
    </source>
</evidence>
<keyword evidence="5" id="KW-0597">Phosphoprotein</keyword>
<proteinExistence type="inferred from homology"/>
<feature type="domain" description="Phosducin" evidence="15">
    <location>
        <begin position="84"/>
        <end position="234"/>
    </location>
</feature>
<accession>M7APG9</accession>
<dbReference type="GO" id="GO:0010628">
    <property type="term" value="P:positive regulation of gene expression"/>
    <property type="evidence" value="ECO:0007669"/>
    <property type="project" value="TreeGrafter"/>
</dbReference>
<dbReference type="AlphaFoldDB" id="M7APG9"/>
<evidence type="ECO:0000256" key="10">
    <source>
        <dbReference type="ARBA" id="ARBA00023186"/>
    </source>
</evidence>
<evidence type="ECO:0000256" key="9">
    <source>
        <dbReference type="ARBA" id="ARBA00022990"/>
    </source>
</evidence>
<comment type="similarity">
    <text evidence="3">Belongs to the phosducin family.</text>
</comment>
<evidence type="ECO:0000256" key="4">
    <source>
        <dbReference type="ARBA" id="ARBA00022490"/>
    </source>
</evidence>
<evidence type="ECO:0000256" key="8">
    <source>
        <dbReference type="ARBA" id="ARBA00022824"/>
    </source>
</evidence>
<dbReference type="GO" id="GO:0001525">
    <property type="term" value="P:angiogenesis"/>
    <property type="evidence" value="ECO:0007669"/>
    <property type="project" value="UniProtKB-KW"/>
</dbReference>
<dbReference type="eggNOG" id="KOG3170">
    <property type="taxonomic scope" value="Eukaryota"/>
</dbReference>
<dbReference type="eggNOG" id="KOG1756">
    <property type="taxonomic scope" value="Eukaryota"/>
</dbReference>
<comment type="subcellular location">
    <subcellularLocation>
        <location evidence="2">Cytoplasm</location>
        <location evidence="2">Perinuclear region</location>
    </subcellularLocation>
    <subcellularLocation>
        <location evidence="1">Endoplasmic reticulum</location>
    </subcellularLocation>
</comment>
<dbReference type="InterPro" id="IPR024253">
    <property type="entry name" value="Phosducin_thioredoxin-like_dom"/>
</dbReference>
<evidence type="ECO:0000256" key="6">
    <source>
        <dbReference type="ARBA" id="ARBA00022657"/>
    </source>
</evidence>
<feature type="compositionally biased region" description="Polar residues" evidence="14">
    <location>
        <begin position="272"/>
        <end position="284"/>
    </location>
</feature>
<dbReference type="GO" id="GO:0048471">
    <property type="term" value="C:perinuclear region of cytoplasm"/>
    <property type="evidence" value="ECO:0007669"/>
    <property type="project" value="UniProtKB-SubCell"/>
</dbReference>
<dbReference type="Gene3D" id="3.40.30.10">
    <property type="entry name" value="Glutaredoxin"/>
    <property type="match status" value="1"/>
</dbReference>
<dbReference type="GO" id="GO:0043184">
    <property type="term" value="F:vascular endothelial growth factor receptor 2 binding"/>
    <property type="evidence" value="ECO:0007669"/>
    <property type="project" value="TreeGrafter"/>
</dbReference>
<evidence type="ECO:0000256" key="14">
    <source>
        <dbReference type="SAM" id="MobiDB-lite"/>
    </source>
</evidence>
<dbReference type="GO" id="GO:0044183">
    <property type="term" value="F:protein folding chaperone"/>
    <property type="evidence" value="ECO:0007669"/>
    <property type="project" value="TreeGrafter"/>
</dbReference>
<dbReference type="PANTHER" id="PTHR45809">
    <property type="entry name" value="VIRAL IAP-ASSOCIATED FACTOR HOMOLOG"/>
    <property type="match status" value="1"/>
</dbReference>
<dbReference type="SUPFAM" id="SSF52833">
    <property type="entry name" value="Thioredoxin-like"/>
    <property type="match status" value="1"/>
</dbReference>
<sequence>MHTDTLLLLSLPSHPDHLSFPQVRELQTVLQHSSSENLQKPFFPSYLKTLQGWSKDPNADTEWNDILRKKGILPSKEKPKEQEEAVEEQEQQRLQQNSVVKTYEDMTLEELEENEDEFNEEDEQAIKMYRQQRIAEWKATQIKNKFGEILEISGQDYVQEVTKAGKGIWVILHLYKQGIPLCTLINQHLSGLARKFPDVKFIKAISTTCIPNYPDRNLPTIFTYFEGDIKAQFVGPLVFGGMNLTRDELEWKISESGAIKTDLEENPRKQIQDQLISSVRSSVPTRRDSDSEDD</sequence>
<dbReference type="STRING" id="8469.M7APG9"/>
<dbReference type="GO" id="GO:0006915">
    <property type="term" value="P:apoptotic process"/>
    <property type="evidence" value="ECO:0007669"/>
    <property type="project" value="UniProtKB-KW"/>
</dbReference>
<comment type="subunit">
    <text evidence="13">Interacts (via thioredoxin fold region) with KDR/VEGFR2 (via juxtamembrane domain). Forms ternary complexes with the chaperonin CCT complex and actin substrate, leading to inhibition of actin folding. Interacts with XIAP (via BIR 3 and RING domain). Interacts with HSP90AA1 and HSP90AB1.</text>
</comment>